<feature type="compositionally biased region" description="Basic residues" evidence="3">
    <location>
        <begin position="1"/>
        <end position="14"/>
    </location>
</feature>
<organism evidence="5 6">
    <name type="scientific">Actinidia rufa</name>
    <dbReference type="NCBI Taxonomy" id="165716"/>
    <lineage>
        <taxon>Eukaryota</taxon>
        <taxon>Viridiplantae</taxon>
        <taxon>Streptophyta</taxon>
        <taxon>Embryophyta</taxon>
        <taxon>Tracheophyta</taxon>
        <taxon>Spermatophyta</taxon>
        <taxon>Magnoliopsida</taxon>
        <taxon>eudicotyledons</taxon>
        <taxon>Gunneridae</taxon>
        <taxon>Pentapetalae</taxon>
        <taxon>asterids</taxon>
        <taxon>Ericales</taxon>
        <taxon>Actinidiaceae</taxon>
        <taxon>Actinidia</taxon>
    </lineage>
</organism>
<gene>
    <name evidence="5" type="ORF">Acr_27g0007250</name>
</gene>
<protein>
    <recommendedName>
        <fullName evidence="4">Ribosomal RNA-processing protein 7 C-terminal domain-containing protein</fullName>
    </recommendedName>
</protein>
<evidence type="ECO:0000313" key="6">
    <source>
        <dbReference type="Proteomes" id="UP000585474"/>
    </source>
</evidence>
<evidence type="ECO:0000256" key="3">
    <source>
        <dbReference type="SAM" id="MobiDB-lite"/>
    </source>
</evidence>
<feature type="region of interest" description="Disordered" evidence="3">
    <location>
        <begin position="1"/>
        <end position="69"/>
    </location>
</feature>
<dbReference type="PANTHER" id="PTHR13191:SF0">
    <property type="entry name" value="RIBOSOMAL RNA-PROCESSING PROTEIN 7 HOMOLOG A-RELATED"/>
    <property type="match status" value="1"/>
</dbReference>
<dbReference type="Pfam" id="PF12923">
    <property type="entry name" value="RRP7"/>
    <property type="match status" value="1"/>
</dbReference>
<feature type="domain" description="Ribosomal RNA-processing protein 7 C-terminal" evidence="4">
    <location>
        <begin position="226"/>
        <end position="328"/>
    </location>
</feature>
<feature type="region of interest" description="Disordered" evidence="3">
    <location>
        <begin position="180"/>
        <end position="210"/>
    </location>
</feature>
<feature type="compositionally biased region" description="Basic and acidic residues" evidence="3">
    <location>
        <begin position="15"/>
        <end position="30"/>
    </location>
</feature>
<keyword evidence="2" id="KW-0175">Coiled coil</keyword>
<comment type="similarity">
    <text evidence="1">Belongs to the RRP7 family.</text>
</comment>
<dbReference type="InterPro" id="IPR024326">
    <property type="entry name" value="RRP7_C"/>
</dbReference>
<evidence type="ECO:0000313" key="5">
    <source>
        <dbReference type="EMBL" id="GFZ18986.1"/>
    </source>
</evidence>
<dbReference type="GO" id="GO:0034456">
    <property type="term" value="C:UTP-C complex"/>
    <property type="evidence" value="ECO:0007669"/>
    <property type="project" value="TreeGrafter"/>
</dbReference>
<keyword evidence="6" id="KW-1185">Reference proteome</keyword>
<comment type="caution">
    <text evidence="5">The sequence shown here is derived from an EMBL/GenBank/DDBJ whole genome shotgun (WGS) entry which is preliminary data.</text>
</comment>
<dbReference type="EMBL" id="BJWL01000027">
    <property type="protein sequence ID" value="GFZ18986.1"/>
    <property type="molecule type" value="Genomic_DNA"/>
</dbReference>
<proteinExistence type="inferred from homology"/>
<feature type="compositionally biased region" description="Basic residues" evidence="3">
    <location>
        <begin position="52"/>
        <end position="62"/>
    </location>
</feature>
<dbReference type="PANTHER" id="PTHR13191">
    <property type="entry name" value="RIBOSOMAL RNA PROCESSING PROTEIN 7-RELATED"/>
    <property type="match status" value="1"/>
</dbReference>
<evidence type="ECO:0000259" key="4">
    <source>
        <dbReference type="Pfam" id="PF12923"/>
    </source>
</evidence>
<evidence type="ECO:0000256" key="1">
    <source>
        <dbReference type="ARBA" id="ARBA00006110"/>
    </source>
</evidence>
<dbReference type="OrthoDB" id="5390at2759"/>
<name>A0A7J0H7D2_9ERIC</name>
<dbReference type="Gene3D" id="6.10.250.1770">
    <property type="match status" value="1"/>
</dbReference>
<dbReference type="Proteomes" id="UP000585474">
    <property type="component" value="Unassembled WGS sequence"/>
</dbReference>
<dbReference type="GO" id="GO:0006364">
    <property type="term" value="P:rRNA processing"/>
    <property type="evidence" value="ECO:0007669"/>
    <property type="project" value="TreeGrafter"/>
</dbReference>
<dbReference type="AlphaFoldDB" id="A0A7J0H7D2"/>
<evidence type="ECO:0000256" key="2">
    <source>
        <dbReference type="SAM" id="Coils"/>
    </source>
</evidence>
<dbReference type="GO" id="GO:0032545">
    <property type="term" value="C:CURI complex"/>
    <property type="evidence" value="ECO:0007669"/>
    <property type="project" value="TreeGrafter"/>
</dbReference>
<accession>A0A7J0H7D2</accession>
<sequence>MGKRKKVKLSRKKKINNDEINKADVGKVDELDNEVESGLNEQNGSLADRQNKERKLRKKRRKSDKEKKSGVEKVDELCNEVEDGSKEENALQKHLPTLHFSRGKLCLISDLGASLQGIYIPCGLRGGEVMGSILPLVWLRSSLPYFFFPVDVLCMRGLCIPDAFRELHYVSKKAHKAKKKARLSSKKDEKLLERREEPEQTEVYEMSSGDDDCSRGMKKWVTEYQQSRPGLKILQQRIDDFMTTFEAQEEQGRKKTTDAETGVTVGSVAQAAVLDNMAKKKSKDVGLDFYRFQKREAQRNEIMALQSKFEQDKKRIQQLRAARKFKPY</sequence>
<feature type="coiled-coil region" evidence="2">
    <location>
        <begin position="295"/>
        <end position="322"/>
    </location>
</feature>
<reference evidence="5 6" key="1">
    <citation type="submission" date="2019-07" db="EMBL/GenBank/DDBJ databases">
        <title>De Novo Assembly of kiwifruit Actinidia rufa.</title>
        <authorList>
            <person name="Sugita-Konishi S."/>
            <person name="Sato K."/>
            <person name="Mori E."/>
            <person name="Abe Y."/>
            <person name="Kisaki G."/>
            <person name="Hamano K."/>
            <person name="Suezawa K."/>
            <person name="Otani M."/>
            <person name="Fukuda T."/>
            <person name="Manabe T."/>
            <person name="Gomi K."/>
            <person name="Tabuchi M."/>
            <person name="Akimitsu K."/>
            <person name="Kataoka I."/>
        </authorList>
    </citation>
    <scope>NUCLEOTIDE SEQUENCE [LARGE SCALE GENOMIC DNA]</scope>
    <source>
        <strain evidence="6">cv. Fuchu</strain>
    </source>
</reference>
<feature type="compositionally biased region" description="Basic and acidic residues" evidence="3">
    <location>
        <begin position="185"/>
        <end position="198"/>
    </location>
</feature>
<dbReference type="CDD" id="cd12951">
    <property type="entry name" value="RRP7_Rrp7A"/>
    <property type="match status" value="1"/>
</dbReference>
<dbReference type="InterPro" id="IPR040446">
    <property type="entry name" value="RRP7"/>
</dbReference>
<dbReference type="GO" id="GO:0000028">
    <property type="term" value="P:ribosomal small subunit assembly"/>
    <property type="evidence" value="ECO:0007669"/>
    <property type="project" value="TreeGrafter"/>
</dbReference>